<sequence>SFLPSLFDLPMALVKILLFSSLALVSASNPFPSSYSRPSYGGSDNFDPPPSSNYGPPRNSYGPPQNSYRFFSQYGPGSSSNYGPPRSSYGRPQNNYETSPSHSNGPPKNSYGPHVNSYERPRNNYGSPSQYGHQVEGAGPQNTTGPEHRAEGFTGPRNNYGSPTQYGPGGNQYPAEGAGPHNSYGFGHEHRSGAEPNGVGEQTGLGGSSTEPKQLAADVPNPSVESTAVAAAAANQTRVPAA</sequence>
<keyword evidence="4" id="KW-1185">Reference proteome</keyword>
<feature type="non-terminal residue" evidence="3">
    <location>
        <position position="1"/>
    </location>
</feature>
<name>A0AAN5C6V5_9BILA</name>
<proteinExistence type="predicted"/>
<feature type="compositionally biased region" description="Polar residues" evidence="1">
    <location>
        <begin position="156"/>
        <end position="165"/>
    </location>
</feature>
<feature type="compositionally biased region" description="Polar residues" evidence="1">
    <location>
        <begin position="90"/>
        <end position="107"/>
    </location>
</feature>
<evidence type="ECO:0000256" key="2">
    <source>
        <dbReference type="SAM" id="SignalP"/>
    </source>
</evidence>
<feature type="region of interest" description="Disordered" evidence="1">
    <location>
        <begin position="35"/>
        <end position="242"/>
    </location>
</feature>
<keyword evidence="2" id="KW-0732">Signal</keyword>
<evidence type="ECO:0000256" key="1">
    <source>
        <dbReference type="SAM" id="MobiDB-lite"/>
    </source>
</evidence>
<feature type="compositionally biased region" description="Polar residues" evidence="1">
    <location>
        <begin position="62"/>
        <end position="82"/>
    </location>
</feature>
<protein>
    <recommendedName>
        <fullName evidence="5">Pro-resilin</fullName>
    </recommendedName>
</protein>
<organism evidence="3 4">
    <name type="scientific">Pristionchus mayeri</name>
    <dbReference type="NCBI Taxonomy" id="1317129"/>
    <lineage>
        <taxon>Eukaryota</taxon>
        <taxon>Metazoa</taxon>
        <taxon>Ecdysozoa</taxon>
        <taxon>Nematoda</taxon>
        <taxon>Chromadorea</taxon>
        <taxon>Rhabditida</taxon>
        <taxon>Rhabditina</taxon>
        <taxon>Diplogasteromorpha</taxon>
        <taxon>Diplogasteroidea</taxon>
        <taxon>Neodiplogasteridae</taxon>
        <taxon>Pristionchus</taxon>
    </lineage>
</organism>
<evidence type="ECO:0008006" key="5">
    <source>
        <dbReference type="Google" id="ProtNLM"/>
    </source>
</evidence>
<dbReference type="EMBL" id="BTRK01000001">
    <property type="protein sequence ID" value="GMR30711.1"/>
    <property type="molecule type" value="Genomic_DNA"/>
</dbReference>
<comment type="caution">
    <text evidence="3">The sequence shown here is derived from an EMBL/GenBank/DDBJ whole genome shotgun (WGS) entry which is preliminary data.</text>
</comment>
<evidence type="ECO:0000313" key="3">
    <source>
        <dbReference type="EMBL" id="GMR30711.1"/>
    </source>
</evidence>
<reference evidence="4" key="1">
    <citation type="submission" date="2022-10" db="EMBL/GenBank/DDBJ databases">
        <title>Genome assembly of Pristionchus species.</title>
        <authorList>
            <person name="Yoshida K."/>
            <person name="Sommer R.J."/>
        </authorList>
    </citation>
    <scope>NUCLEOTIDE SEQUENCE [LARGE SCALE GENOMIC DNA]</scope>
    <source>
        <strain evidence="4">RS5460</strain>
    </source>
</reference>
<feature type="signal peptide" evidence="2">
    <location>
        <begin position="1"/>
        <end position="27"/>
    </location>
</feature>
<feature type="compositionally biased region" description="Low complexity" evidence="1">
    <location>
        <begin position="228"/>
        <end position="242"/>
    </location>
</feature>
<gene>
    <name evidence="3" type="ORF">PMAYCL1PPCAC_00906</name>
</gene>
<accession>A0AAN5C6V5</accession>
<evidence type="ECO:0000313" key="4">
    <source>
        <dbReference type="Proteomes" id="UP001328107"/>
    </source>
</evidence>
<feature type="chain" id="PRO_5042993353" description="Pro-resilin" evidence="2">
    <location>
        <begin position="28"/>
        <end position="242"/>
    </location>
</feature>
<dbReference type="AlphaFoldDB" id="A0AAN5C6V5"/>
<dbReference type="Proteomes" id="UP001328107">
    <property type="component" value="Unassembled WGS sequence"/>
</dbReference>
<feature type="non-terminal residue" evidence="3">
    <location>
        <position position="242"/>
    </location>
</feature>